<evidence type="ECO:0000313" key="1">
    <source>
        <dbReference type="EMBL" id="SPC08536.1"/>
    </source>
</evidence>
<dbReference type="AlphaFoldDB" id="A0A375FRL6"/>
<evidence type="ECO:0000313" key="2">
    <source>
        <dbReference type="Proteomes" id="UP000256862"/>
    </source>
</evidence>
<proteinExistence type="predicted"/>
<organism evidence="1 2">
    <name type="scientific">Cupriavidus oxalaticus</name>
    <dbReference type="NCBI Taxonomy" id="96344"/>
    <lineage>
        <taxon>Bacteria</taxon>
        <taxon>Pseudomonadati</taxon>
        <taxon>Pseudomonadota</taxon>
        <taxon>Betaproteobacteria</taxon>
        <taxon>Burkholderiales</taxon>
        <taxon>Burkholderiaceae</taxon>
        <taxon>Cupriavidus</taxon>
    </lineage>
</organism>
<dbReference type="EMBL" id="OGUS01000093">
    <property type="protein sequence ID" value="SPC08536.1"/>
    <property type="molecule type" value="Genomic_DNA"/>
</dbReference>
<accession>A0A375FRL6</accession>
<gene>
    <name evidence="1" type="ORF">CO2235_U850028</name>
</gene>
<comment type="caution">
    <text evidence="1">The sequence shown here is derived from an EMBL/GenBank/DDBJ whole genome shotgun (WGS) entry which is preliminary data.</text>
</comment>
<sequence>MALHNTHILIQSTPGVDFYSLLIPNA</sequence>
<reference evidence="2" key="1">
    <citation type="submission" date="2018-01" db="EMBL/GenBank/DDBJ databases">
        <authorList>
            <person name="Gaut B.S."/>
            <person name="Morton B.R."/>
            <person name="Clegg M.T."/>
            <person name="Duvall M.R."/>
        </authorList>
    </citation>
    <scope>NUCLEOTIDE SEQUENCE [LARGE SCALE GENOMIC DNA]</scope>
</reference>
<name>A0A375FRL6_9BURK</name>
<protein>
    <submittedName>
        <fullName evidence="1">Uncharacterized protein</fullName>
    </submittedName>
</protein>
<dbReference type="Proteomes" id="UP000256862">
    <property type="component" value="Unassembled WGS sequence"/>
</dbReference>